<keyword evidence="4 5" id="KW-0472">Membrane</keyword>
<protein>
    <recommendedName>
        <fullName evidence="6">Yip1 domain-containing protein</fullName>
    </recommendedName>
</protein>
<dbReference type="GO" id="GO:0016020">
    <property type="term" value="C:membrane"/>
    <property type="evidence" value="ECO:0007669"/>
    <property type="project" value="UniProtKB-SubCell"/>
</dbReference>
<evidence type="ECO:0000259" key="6">
    <source>
        <dbReference type="Pfam" id="PF04893"/>
    </source>
</evidence>
<evidence type="ECO:0000313" key="8">
    <source>
        <dbReference type="Proteomes" id="UP000050514"/>
    </source>
</evidence>
<organism evidence="7 8">
    <name type="scientific">Bellilinea caldifistulae</name>
    <dbReference type="NCBI Taxonomy" id="360411"/>
    <lineage>
        <taxon>Bacteria</taxon>
        <taxon>Bacillati</taxon>
        <taxon>Chloroflexota</taxon>
        <taxon>Anaerolineae</taxon>
        <taxon>Anaerolineales</taxon>
        <taxon>Anaerolineaceae</taxon>
        <taxon>Bellilinea</taxon>
    </lineage>
</organism>
<dbReference type="OrthoDB" id="163371at2"/>
<accession>A0A0P6XXM0</accession>
<feature type="transmembrane region" description="Helical" evidence="5">
    <location>
        <begin position="202"/>
        <end position="223"/>
    </location>
</feature>
<dbReference type="EMBL" id="LGHJ01000006">
    <property type="protein sequence ID" value="KPL78136.1"/>
    <property type="molecule type" value="Genomic_DNA"/>
</dbReference>
<feature type="transmembrane region" description="Helical" evidence="5">
    <location>
        <begin position="229"/>
        <end position="251"/>
    </location>
</feature>
<dbReference type="RefSeq" id="WP_061913092.1">
    <property type="nucleotide sequence ID" value="NZ_DF967971.1"/>
</dbReference>
<proteinExistence type="predicted"/>
<feature type="transmembrane region" description="Helical" evidence="5">
    <location>
        <begin position="46"/>
        <end position="65"/>
    </location>
</feature>
<evidence type="ECO:0000313" key="7">
    <source>
        <dbReference type="EMBL" id="KPL78136.1"/>
    </source>
</evidence>
<keyword evidence="3 5" id="KW-1133">Transmembrane helix</keyword>
<feature type="transmembrane region" description="Helical" evidence="5">
    <location>
        <begin position="146"/>
        <end position="169"/>
    </location>
</feature>
<dbReference type="STRING" id="360411.AC812_01545"/>
<evidence type="ECO:0000256" key="1">
    <source>
        <dbReference type="ARBA" id="ARBA00004141"/>
    </source>
</evidence>
<keyword evidence="2 5" id="KW-0812">Transmembrane</keyword>
<dbReference type="AlphaFoldDB" id="A0A0P6XXM0"/>
<evidence type="ECO:0000256" key="3">
    <source>
        <dbReference type="ARBA" id="ARBA00022989"/>
    </source>
</evidence>
<gene>
    <name evidence="7" type="ORF">AC812_01545</name>
</gene>
<feature type="domain" description="Yip1" evidence="6">
    <location>
        <begin position="28"/>
        <end position="242"/>
    </location>
</feature>
<dbReference type="Pfam" id="PF04893">
    <property type="entry name" value="Yip1"/>
    <property type="match status" value="1"/>
</dbReference>
<dbReference type="Proteomes" id="UP000050514">
    <property type="component" value="Unassembled WGS sequence"/>
</dbReference>
<evidence type="ECO:0000256" key="5">
    <source>
        <dbReference type="SAM" id="Phobius"/>
    </source>
</evidence>
<reference evidence="7 8" key="1">
    <citation type="submission" date="2015-07" db="EMBL/GenBank/DDBJ databases">
        <title>Draft genome of Bellilinea caldifistulae DSM 17877.</title>
        <authorList>
            <person name="Hemp J."/>
            <person name="Ward L.M."/>
            <person name="Pace L.A."/>
            <person name="Fischer W.W."/>
        </authorList>
    </citation>
    <scope>NUCLEOTIDE SEQUENCE [LARGE SCALE GENOMIC DNA]</scope>
    <source>
        <strain evidence="7 8">GOMI-1</strain>
    </source>
</reference>
<dbReference type="InterPro" id="IPR006977">
    <property type="entry name" value="Yip1_dom"/>
</dbReference>
<evidence type="ECO:0000256" key="2">
    <source>
        <dbReference type="ARBA" id="ARBA00022692"/>
    </source>
</evidence>
<feature type="transmembrane region" description="Helical" evidence="5">
    <location>
        <begin position="105"/>
        <end position="134"/>
    </location>
</feature>
<comment type="caution">
    <text evidence="7">The sequence shown here is derived from an EMBL/GenBank/DDBJ whole genome shotgun (WGS) entry which is preliminary data.</text>
</comment>
<keyword evidence="8" id="KW-1185">Reference proteome</keyword>
<sequence>MAETEMNDSEIIEEPRPRRLHFEWLLPVFFRPGRTMQAISREEKGVWLAPLLVLSVLALIVSLAGGPARAAAAQPSGELPPDFQYWPPEQQEQYFQSQQNRASPMVIYGLPALGALAGIWIGWFLLGSILHLALTMVGSRGSNTAALNLAAWASMPFALRFIVQAVYMLTTQQVIQAPGLSGFLPPEAVGFAAFLRPMLAHVDLYTLWMIVLLLIGAAPLTGLGKGKTWAAVILSVILLLALQALPGYIASRLSGLNPTRMFF</sequence>
<evidence type="ECO:0000256" key="4">
    <source>
        <dbReference type="ARBA" id="ARBA00023136"/>
    </source>
</evidence>
<name>A0A0P6XXM0_9CHLR</name>
<comment type="subcellular location">
    <subcellularLocation>
        <location evidence="1">Membrane</location>
        <topology evidence="1">Multi-pass membrane protein</topology>
    </subcellularLocation>
</comment>